<accession>A0A5D3CIM9</accession>
<dbReference type="Proteomes" id="UP000321947">
    <property type="component" value="Unassembled WGS sequence"/>
</dbReference>
<evidence type="ECO:0000313" key="1">
    <source>
        <dbReference type="EMBL" id="TYK10099.1"/>
    </source>
</evidence>
<reference evidence="1 2" key="1">
    <citation type="submission" date="2019-08" db="EMBL/GenBank/DDBJ databases">
        <title>Draft genome sequences of two oriental melons (Cucumis melo L. var makuwa).</title>
        <authorList>
            <person name="Kwon S.-Y."/>
        </authorList>
    </citation>
    <scope>NUCLEOTIDE SEQUENCE [LARGE SCALE GENOMIC DNA]</scope>
    <source>
        <strain evidence="2">cv. Chang Bougi</strain>
        <tissue evidence="1">Leaf</tissue>
    </source>
</reference>
<dbReference type="EMBL" id="SSTD01011206">
    <property type="protein sequence ID" value="TYK10099.1"/>
    <property type="molecule type" value="Genomic_DNA"/>
</dbReference>
<proteinExistence type="predicted"/>
<organism evidence="1 2">
    <name type="scientific">Cucumis melo var. makuwa</name>
    <name type="common">Oriental melon</name>
    <dbReference type="NCBI Taxonomy" id="1194695"/>
    <lineage>
        <taxon>Eukaryota</taxon>
        <taxon>Viridiplantae</taxon>
        <taxon>Streptophyta</taxon>
        <taxon>Embryophyta</taxon>
        <taxon>Tracheophyta</taxon>
        <taxon>Spermatophyta</taxon>
        <taxon>Magnoliopsida</taxon>
        <taxon>eudicotyledons</taxon>
        <taxon>Gunneridae</taxon>
        <taxon>Pentapetalae</taxon>
        <taxon>rosids</taxon>
        <taxon>fabids</taxon>
        <taxon>Cucurbitales</taxon>
        <taxon>Cucurbitaceae</taxon>
        <taxon>Benincaseae</taxon>
        <taxon>Cucumis</taxon>
    </lineage>
</organism>
<dbReference type="PANTHER" id="PTHR11439:SF463">
    <property type="entry name" value="REVERSE TRANSCRIPTASE TY1_COPIA-TYPE DOMAIN-CONTAINING PROTEIN"/>
    <property type="match status" value="1"/>
</dbReference>
<comment type="caution">
    <text evidence="1">The sequence shown here is derived from an EMBL/GenBank/DDBJ whole genome shotgun (WGS) entry which is preliminary data.</text>
</comment>
<dbReference type="AlphaFoldDB" id="A0A5D3CIM9"/>
<dbReference type="PANTHER" id="PTHR11439">
    <property type="entry name" value="GAG-POL-RELATED RETROTRANSPOSON"/>
    <property type="match status" value="1"/>
</dbReference>
<protein>
    <submittedName>
        <fullName evidence="1">Protein PIR</fullName>
    </submittedName>
</protein>
<name>A0A5D3CIM9_CUCMM</name>
<sequence>MIFVDYQHLVGKLTYLSHTGLDISYAVSIVSQFMLAPYEDHMEALNIILISKTLIEQGLLLIENPQGDLVNWRSKEQGVMARSSAEVEYRAMSLGICEEIWLQKILSSLCQDYEILIVFAVESLELDFALLYPERHVLLRILPVLVVLATSSEKDSESLYKRVKINRLINIFKNDPVIPAFPDLHLSPAAILKELSIYFPKFSAQARFLTLPAPHELPPREAQEYPILFAFWCYSLDWA</sequence>
<gene>
    <name evidence="1" type="ORF">E5676_scaffold16G002410</name>
</gene>
<evidence type="ECO:0000313" key="2">
    <source>
        <dbReference type="Proteomes" id="UP000321947"/>
    </source>
</evidence>